<name>A0ABV6C5B5_9ACTN</name>
<sequence length="329" mass="34904">MVEERLVAEPEGHHAQELVRRVMAEVHQEAARRRVEGGLQASELAELDELFARHAPVGAQGQRLADVLRHVDARSFVDPVVPVASKKAGGSALKRSIRSATQWYVGFVAHQVSQFATAVSRALHVVDGELQAIHRELALVAPDPAPVLDLAGTHRVDGWWVAPVLAALDGVPGRVLHGGCGDGWLVEALGQRGCDAYGVDPRVDERTSRVDVRAEDVAEHLRGLAPASLGGVVLSGVLDGMAPAQRHQALEAALAALEEGGLLAIQAATPAAWDRPEAPGEVDLAPGRPLRTVGWEALCRRLEVAAEVREGPAGMDLLVLARARGQGAR</sequence>
<gene>
    <name evidence="1" type="ORF">ACFFRE_08350</name>
</gene>
<evidence type="ECO:0000313" key="2">
    <source>
        <dbReference type="Proteomes" id="UP001589788"/>
    </source>
</evidence>
<dbReference type="Pfam" id="PF13489">
    <property type="entry name" value="Methyltransf_23"/>
    <property type="match status" value="1"/>
</dbReference>
<comment type="caution">
    <text evidence="1">The sequence shown here is derived from an EMBL/GenBank/DDBJ whole genome shotgun (WGS) entry which is preliminary data.</text>
</comment>
<dbReference type="GO" id="GO:0008168">
    <property type="term" value="F:methyltransferase activity"/>
    <property type="evidence" value="ECO:0007669"/>
    <property type="project" value="UniProtKB-KW"/>
</dbReference>
<proteinExistence type="predicted"/>
<dbReference type="InterPro" id="IPR029063">
    <property type="entry name" value="SAM-dependent_MTases_sf"/>
</dbReference>
<dbReference type="RefSeq" id="WP_377789625.1">
    <property type="nucleotide sequence ID" value="NZ_JBHLYQ010000075.1"/>
</dbReference>
<keyword evidence="2" id="KW-1185">Reference proteome</keyword>
<reference evidence="1 2" key="1">
    <citation type="submission" date="2024-09" db="EMBL/GenBank/DDBJ databases">
        <authorList>
            <person name="Sun Q."/>
            <person name="Mori K."/>
        </authorList>
    </citation>
    <scope>NUCLEOTIDE SEQUENCE [LARGE SCALE GENOMIC DNA]</scope>
    <source>
        <strain evidence="1 2">JCM 15389</strain>
    </source>
</reference>
<dbReference type="EMBL" id="JBHLYQ010000075">
    <property type="protein sequence ID" value="MFC0082157.1"/>
    <property type="molecule type" value="Genomic_DNA"/>
</dbReference>
<dbReference type="GO" id="GO:0032259">
    <property type="term" value="P:methylation"/>
    <property type="evidence" value="ECO:0007669"/>
    <property type="project" value="UniProtKB-KW"/>
</dbReference>
<dbReference type="Proteomes" id="UP001589788">
    <property type="component" value="Unassembled WGS sequence"/>
</dbReference>
<keyword evidence="1" id="KW-0808">Transferase</keyword>
<keyword evidence="1" id="KW-0489">Methyltransferase</keyword>
<dbReference type="Gene3D" id="3.40.50.150">
    <property type="entry name" value="Vaccinia Virus protein VP39"/>
    <property type="match status" value="1"/>
</dbReference>
<accession>A0ABV6C5B5</accession>
<dbReference type="SUPFAM" id="SSF53335">
    <property type="entry name" value="S-adenosyl-L-methionine-dependent methyltransferases"/>
    <property type="match status" value="1"/>
</dbReference>
<evidence type="ECO:0000313" key="1">
    <source>
        <dbReference type="EMBL" id="MFC0082157.1"/>
    </source>
</evidence>
<protein>
    <submittedName>
        <fullName evidence="1">Methyltransferase domain-containing protein</fullName>
    </submittedName>
</protein>
<organism evidence="1 2">
    <name type="scientific">Aciditerrimonas ferrireducens</name>
    <dbReference type="NCBI Taxonomy" id="667306"/>
    <lineage>
        <taxon>Bacteria</taxon>
        <taxon>Bacillati</taxon>
        <taxon>Actinomycetota</taxon>
        <taxon>Acidimicrobiia</taxon>
        <taxon>Acidimicrobiales</taxon>
        <taxon>Acidimicrobiaceae</taxon>
        <taxon>Aciditerrimonas</taxon>
    </lineage>
</organism>